<protein>
    <submittedName>
        <fullName evidence="1">Uncharacterized protein</fullName>
    </submittedName>
</protein>
<organism evidence="1 2">
    <name type="scientific">Streptomyces pratisoli</name>
    <dbReference type="NCBI Taxonomy" id="3139917"/>
    <lineage>
        <taxon>Bacteria</taxon>
        <taxon>Bacillati</taxon>
        <taxon>Actinomycetota</taxon>
        <taxon>Actinomycetes</taxon>
        <taxon>Kitasatosporales</taxon>
        <taxon>Streptomycetaceae</taxon>
        <taxon>Streptomyces</taxon>
    </lineage>
</organism>
<evidence type="ECO:0000313" key="2">
    <source>
        <dbReference type="Proteomes" id="UP001375539"/>
    </source>
</evidence>
<name>A0ACC6QVD3_9ACTN</name>
<accession>A0ACC6QVD3</accession>
<comment type="caution">
    <text evidence="1">The sequence shown here is derived from an EMBL/GenBank/DDBJ whole genome shotgun (WGS) entry which is preliminary data.</text>
</comment>
<dbReference type="Proteomes" id="UP001375539">
    <property type="component" value="Unassembled WGS sequence"/>
</dbReference>
<evidence type="ECO:0000313" key="1">
    <source>
        <dbReference type="EMBL" id="MEJ8662280.1"/>
    </source>
</evidence>
<reference evidence="1" key="1">
    <citation type="submission" date="2024-03" db="EMBL/GenBank/DDBJ databases">
        <title>Novel Streptomyces species of biotechnological and ecological value are a feature of Machair soil.</title>
        <authorList>
            <person name="Prole J.R."/>
            <person name="Goodfellow M."/>
            <person name="Allenby N."/>
            <person name="Ward A.C."/>
        </authorList>
    </citation>
    <scope>NUCLEOTIDE SEQUENCE</scope>
    <source>
        <strain evidence="1">MS1.AVA.4</strain>
    </source>
</reference>
<gene>
    <name evidence="1" type="ORF">WKI58_38480</name>
</gene>
<dbReference type="EMBL" id="JBBKAI010000004">
    <property type="protein sequence ID" value="MEJ8662280.1"/>
    <property type="molecule type" value="Genomic_DNA"/>
</dbReference>
<proteinExistence type="predicted"/>
<keyword evidence="2" id="KW-1185">Reference proteome</keyword>
<sequence>MSVTVSVTPLAKQQVAGLRRADRASYDQFLQELRSQGCKALGYRLTGHIVEHLCVKHLARALRVVVSFTDEDEATVILVGPHDDDDPHMDVYTMLYTLAGLERPPQGERKKPPCCSAEDGLPPLADQDLVDHLVTESRNLTRPRRRR</sequence>